<dbReference type="PROSITE" id="PS50873">
    <property type="entry name" value="PEROXIDASE_4"/>
    <property type="match status" value="1"/>
</dbReference>
<dbReference type="eggNOG" id="ENOG502QR1E">
    <property type="taxonomic scope" value="Eukaryota"/>
</dbReference>
<keyword evidence="7" id="KW-1185">Reference proteome</keyword>
<dbReference type="EnsemblPlants" id="KRH28852">
    <property type="protein sequence ID" value="KRH28852"/>
    <property type="gene ID" value="GLYMA_11G080900"/>
</dbReference>
<dbReference type="PRINTS" id="PR00459">
    <property type="entry name" value="ASPEROXIDASE"/>
</dbReference>
<keyword evidence="1" id="KW-0560">Oxidoreductase</keyword>
<reference evidence="5 6" key="1">
    <citation type="journal article" date="2010" name="Nature">
        <title>Genome sequence of the palaeopolyploid soybean.</title>
        <authorList>
            <person name="Schmutz J."/>
            <person name="Cannon S.B."/>
            <person name="Schlueter J."/>
            <person name="Ma J."/>
            <person name="Mitros T."/>
            <person name="Nelson W."/>
            <person name="Hyten D.L."/>
            <person name="Song Q."/>
            <person name="Thelen J.J."/>
            <person name="Cheng J."/>
            <person name="Xu D."/>
            <person name="Hellsten U."/>
            <person name="May G.D."/>
            <person name="Yu Y."/>
            <person name="Sakurai T."/>
            <person name="Umezawa T."/>
            <person name="Bhattacharyya M.K."/>
            <person name="Sandhu D."/>
            <person name="Valliyodan B."/>
            <person name="Lindquist E."/>
            <person name="Peto M."/>
            <person name="Grant D."/>
            <person name="Shu S."/>
            <person name="Goodstein D."/>
            <person name="Barry K."/>
            <person name="Futrell-Griggs M."/>
            <person name="Abernathy B."/>
            <person name="Du J."/>
            <person name="Tian Z."/>
            <person name="Zhu L."/>
            <person name="Gill N."/>
            <person name="Joshi T."/>
            <person name="Libault M."/>
            <person name="Sethuraman A."/>
            <person name="Zhang X.-C."/>
            <person name="Shinozaki K."/>
            <person name="Nguyen H.T."/>
            <person name="Wing R.A."/>
            <person name="Cregan P."/>
            <person name="Specht J."/>
            <person name="Grimwood J."/>
            <person name="Rokhsar D."/>
            <person name="Stacey G."/>
            <person name="Shoemaker R.C."/>
            <person name="Jackson S.A."/>
        </authorList>
    </citation>
    <scope>NUCLEOTIDE SEQUENCE</scope>
    <source>
        <strain evidence="6">cv. Williams 82</strain>
        <tissue evidence="5">Callus</tissue>
    </source>
</reference>
<evidence type="ECO:0000313" key="6">
    <source>
        <dbReference type="EnsemblPlants" id="KRH28852"/>
    </source>
</evidence>
<dbReference type="EMBL" id="CM000844">
    <property type="protein sequence ID" value="KRH28852.1"/>
    <property type="molecule type" value="Genomic_DNA"/>
</dbReference>
<dbReference type="OMA" id="NKCAPLM"/>
<feature type="transmembrane region" description="Helical" evidence="3">
    <location>
        <begin position="257"/>
        <end position="276"/>
    </location>
</feature>
<dbReference type="AlphaFoldDB" id="K7LNL4"/>
<dbReference type="SUPFAM" id="SSF48113">
    <property type="entry name" value="Heme-dependent peroxidases"/>
    <property type="match status" value="1"/>
</dbReference>
<dbReference type="PaxDb" id="3847-GLYMA11G08580.2"/>
<evidence type="ECO:0000313" key="7">
    <source>
        <dbReference type="Proteomes" id="UP000008827"/>
    </source>
</evidence>
<dbReference type="PANTHER" id="PTHR31356">
    <property type="entry name" value="THYLAKOID LUMENAL 29 KDA PROTEIN, CHLOROPLASTIC-RELATED"/>
    <property type="match status" value="1"/>
</dbReference>
<dbReference type="STRING" id="3847.K7LNL4"/>
<dbReference type="Pfam" id="PF00141">
    <property type="entry name" value="peroxidase"/>
    <property type="match status" value="2"/>
</dbReference>
<dbReference type="Gene3D" id="1.10.520.10">
    <property type="match status" value="1"/>
</dbReference>
<dbReference type="InParanoid" id="K7LNL4"/>
<dbReference type="GO" id="GO:0009507">
    <property type="term" value="C:chloroplast"/>
    <property type="evidence" value="ECO:0000318"/>
    <property type="project" value="GO_Central"/>
</dbReference>
<dbReference type="InterPro" id="IPR002207">
    <property type="entry name" value="Peroxidase_I"/>
</dbReference>
<feature type="domain" description="Plant heme peroxidase family profile" evidence="4">
    <location>
        <begin position="35"/>
        <end position="260"/>
    </location>
</feature>
<comment type="similarity">
    <text evidence="2">Belongs to the peroxidase family.</text>
</comment>
<dbReference type="InterPro" id="IPR044831">
    <property type="entry name" value="Ccp1-like"/>
</dbReference>
<reference evidence="6" key="2">
    <citation type="submission" date="2018-02" db="UniProtKB">
        <authorList>
            <consortium name="EnsemblPlants"/>
        </authorList>
    </citation>
    <scope>IDENTIFICATION</scope>
    <source>
        <strain evidence="6">Williams 82</strain>
    </source>
</reference>
<dbReference type="PANTHER" id="PTHR31356:SF38">
    <property type="entry name" value="L-ASCORBATE PEROXIDASE 5, PEROXISOMAL"/>
    <property type="match status" value="1"/>
</dbReference>
<dbReference type="PRINTS" id="PR00458">
    <property type="entry name" value="PEROXIDASE"/>
</dbReference>
<evidence type="ECO:0000256" key="1">
    <source>
        <dbReference type="ARBA" id="ARBA00023002"/>
    </source>
</evidence>
<keyword evidence="3" id="KW-0812">Transmembrane</keyword>
<evidence type="ECO:0000259" key="4">
    <source>
        <dbReference type="PROSITE" id="PS50873"/>
    </source>
</evidence>
<dbReference type="HOGENOM" id="CLU_036959_3_0_1"/>
<dbReference type="Gramene" id="KRH28852">
    <property type="protein sequence ID" value="KRH28852"/>
    <property type="gene ID" value="GLYMA_11G080900"/>
</dbReference>
<keyword evidence="3" id="KW-0472">Membrane</keyword>
<evidence type="ECO:0000256" key="2">
    <source>
        <dbReference type="RuleBase" id="RU004241"/>
    </source>
</evidence>
<dbReference type="GO" id="GO:0000302">
    <property type="term" value="P:response to reactive oxygen species"/>
    <property type="evidence" value="ECO:0000318"/>
    <property type="project" value="GO_Central"/>
</dbReference>
<dbReference type="InterPro" id="IPR010255">
    <property type="entry name" value="Haem_peroxidase_sf"/>
</dbReference>
<dbReference type="Proteomes" id="UP000008827">
    <property type="component" value="Chromosome 11"/>
</dbReference>
<dbReference type="GO" id="GO:0004601">
    <property type="term" value="F:peroxidase activity"/>
    <property type="evidence" value="ECO:0000318"/>
    <property type="project" value="GO_Central"/>
</dbReference>
<keyword evidence="3" id="KW-1133">Transmembrane helix</keyword>
<proteinExistence type="inferred from homology"/>
<evidence type="ECO:0000256" key="3">
    <source>
        <dbReference type="SAM" id="Phobius"/>
    </source>
</evidence>
<dbReference type="GO" id="GO:0034599">
    <property type="term" value="P:cellular response to oxidative stress"/>
    <property type="evidence" value="ECO:0000318"/>
    <property type="project" value="GO_Central"/>
</dbReference>
<dbReference type="SMR" id="K7LNL4"/>
<dbReference type="GO" id="GO:0020037">
    <property type="term" value="F:heme binding"/>
    <property type="evidence" value="ECO:0007669"/>
    <property type="project" value="InterPro"/>
</dbReference>
<accession>K7LNL4</accession>
<organism evidence="5">
    <name type="scientific">Glycine max</name>
    <name type="common">Soybean</name>
    <name type="synonym">Glycine hispida</name>
    <dbReference type="NCBI Taxonomy" id="3847"/>
    <lineage>
        <taxon>Eukaryota</taxon>
        <taxon>Viridiplantae</taxon>
        <taxon>Streptophyta</taxon>
        <taxon>Embryophyta</taxon>
        <taxon>Tracheophyta</taxon>
        <taxon>Spermatophyta</taxon>
        <taxon>Magnoliopsida</taxon>
        <taxon>eudicotyledons</taxon>
        <taxon>Gunneridae</taxon>
        <taxon>Pentapetalae</taxon>
        <taxon>rosids</taxon>
        <taxon>fabids</taxon>
        <taxon>Fabales</taxon>
        <taxon>Fabaceae</taxon>
        <taxon>Papilionoideae</taxon>
        <taxon>50 kb inversion clade</taxon>
        <taxon>NPAAA clade</taxon>
        <taxon>indigoferoid/millettioid clade</taxon>
        <taxon>Phaseoleae</taxon>
        <taxon>Glycine</taxon>
        <taxon>Glycine subgen. Soja</taxon>
    </lineage>
</organism>
<dbReference type="FunFam" id="1.10.420.10:FF:000024">
    <property type="entry name" value="L-ascorbate peroxidase 2 cytosolic"/>
    <property type="match status" value="1"/>
</dbReference>
<sequence length="285" mass="32788">MVEPIVVDEEYRKEIEMARRELGVFITNNKCAPLMLQFAWNDAATYDAKSRRGGPNGSIRLRIGQELKHEANKGLEKAVQYCEIVKTKLKLKKVSYANLYQDSNESPRTEGRFIDGEEDARNLRKIFSRMGLSDEQDIVALCGGHTLIRTMYPKVSMGETHKDRSKFEEGKSTNKPLKFDNSYFKELLIKDASFSRLPMDYALVEDPKFHHYVERYDEEIFFKEYAISHKKLSELGFNLNNLDQPKGPYAKLNQHKGLIGIGIASVVVTVILGYLLKRKKNQLKN</sequence>
<dbReference type="Gene3D" id="1.10.420.10">
    <property type="entry name" value="Peroxidase, domain 2"/>
    <property type="match status" value="1"/>
</dbReference>
<dbReference type="InterPro" id="IPR002016">
    <property type="entry name" value="Haem_peroxidase"/>
</dbReference>
<protein>
    <recommendedName>
        <fullName evidence="4">Plant heme peroxidase family profile domain-containing protein</fullName>
    </recommendedName>
</protein>
<dbReference type="FunFam" id="1.10.520.10:FF:000032">
    <property type="entry name" value="Peroxidase"/>
    <property type="match status" value="1"/>
</dbReference>
<gene>
    <name evidence="5" type="ORF">GLYMA_11G080900</name>
</gene>
<reference evidence="5" key="3">
    <citation type="submission" date="2018-07" db="EMBL/GenBank/DDBJ databases">
        <title>WGS assembly of Glycine max.</title>
        <authorList>
            <person name="Schmutz J."/>
            <person name="Cannon S."/>
            <person name="Schlueter J."/>
            <person name="Ma J."/>
            <person name="Mitros T."/>
            <person name="Nelson W."/>
            <person name="Hyten D."/>
            <person name="Song Q."/>
            <person name="Thelen J."/>
            <person name="Cheng J."/>
            <person name="Xu D."/>
            <person name="Hellsten U."/>
            <person name="May G."/>
            <person name="Yu Y."/>
            <person name="Sakurai T."/>
            <person name="Umezawa T."/>
            <person name="Bhattacharyya M."/>
            <person name="Sandhu D."/>
            <person name="Valliyodan B."/>
            <person name="Lindquist E."/>
            <person name="Peto M."/>
            <person name="Grant D."/>
            <person name="Shu S."/>
            <person name="Goodstein D."/>
            <person name="Barry K."/>
            <person name="Futrell-Griggs M."/>
            <person name="Abernathy B."/>
            <person name="Du J."/>
            <person name="Tian Z."/>
            <person name="Zhu L."/>
            <person name="Gill N."/>
            <person name="Joshi T."/>
            <person name="Libault M."/>
            <person name="Sethuraman A."/>
            <person name="Zhang X."/>
            <person name="Shinozaki K."/>
            <person name="Nguyen H."/>
            <person name="Wing R."/>
            <person name="Cregan P."/>
            <person name="Specht J."/>
            <person name="Grimwood J."/>
            <person name="Rokhsar D."/>
            <person name="Stacey G."/>
            <person name="Shoemaker R."/>
            <person name="Jackson S."/>
        </authorList>
    </citation>
    <scope>NUCLEOTIDE SEQUENCE</scope>
    <source>
        <tissue evidence="5">Callus</tissue>
    </source>
</reference>
<name>K7LNL4_SOYBN</name>
<evidence type="ECO:0000313" key="5">
    <source>
        <dbReference type="EMBL" id="KRH28852.1"/>
    </source>
</evidence>
<dbReference type="GO" id="GO:0042744">
    <property type="term" value="P:hydrogen peroxide catabolic process"/>
    <property type="evidence" value="ECO:0000318"/>
    <property type="project" value="GO_Central"/>
</dbReference>